<organism evidence="4">
    <name type="scientific">Guillardia theta</name>
    <name type="common">Cryptophyte</name>
    <name type="synonym">Cryptomonas phi</name>
    <dbReference type="NCBI Taxonomy" id="55529"/>
    <lineage>
        <taxon>Eukaryota</taxon>
        <taxon>Cryptophyceae</taxon>
        <taxon>Pyrenomonadales</taxon>
        <taxon>Geminigeraceae</taxon>
        <taxon>Guillardia</taxon>
    </lineage>
</organism>
<dbReference type="InterPro" id="IPR032816">
    <property type="entry name" value="VTT_dom"/>
</dbReference>
<feature type="transmembrane region" description="Helical" evidence="1">
    <location>
        <begin position="389"/>
        <end position="411"/>
    </location>
</feature>
<keyword evidence="1" id="KW-0812">Transmembrane</keyword>
<gene>
    <name evidence="4" type="ORF">GTHE00462_LOCUS14781</name>
</gene>
<dbReference type="AlphaFoldDB" id="A0A7S4NP91"/>
<protein>
    <recommendedName>
        <fullName evidence="3">VTT domain-containing protein</fullName>
    </recommendedName>
</protein>
<evidence type="ECO:0000256" key="2">
    <source>
        <dbReference type="SAM" id="SignalP"/>
    </source>
</evidence>
<name>A0A7S4NP91_GUITH</name>
<feature type="transmembrane region" description="Helical" evidence="1">
    <location>
        <begin position="432"/>
        <end position="455"/>
    </location>
</feature>
<feature type="transmembrane region" description="Helical" evidence="1">
    <location>
        <begin position="252"/>
        <end position="277"/>
    </location>
</feature>
<feature type="domain" description="VTT" evidence="3">
    <location>
        <begin position="279"/>
        <end position="408"/>
    </location>
</feature>
<feature type="chain" id="PRO_5030773051" description="VTT domain-containing protein" evidence="2">
    <location>
        <begin position="36"/>
        <end position="465"/>
    </location>
</feature>
<keyword evidence="2" id="KW-0732">Signal</keyword>
<dbReference type="EMBL" id="HBKN01018749">
    <property type="protein sequence ID" value="CAE2298762.1"/>
    <property type="molecule type" value="Transcribed_RNA"/>
</dbReference>
<proteinExistence type="predicted"/>
<dbReference type="PANTHER" id="PTHR46826:SF1">
    <property type="entry name" value="TVP38_TMEM64 FAMILY MEMBRANE PROTEIN YDJX"/>
    <property type="match status" value="1"/>
</dbReference>
<keyword evidence="1" id="KW-0472">Membrane</keyword>
<feature type="transmembrane region" description="Helical" evidence="1">
    <location>
        <begin position="191"/>
        <end position="209"/>
    </location>
</feature>
<evidence type="ECO:0000313" key="4">
    <source>
        <dbReference type="EMBL" id="CAE2298762.1"/>
    </source>
</evidence>
<dbReference type="InterPro" id="IPR053240">
    <property type="entry name" value="VTT_domain"/>
</dbReference>
<dbReference type="PANTHER" id="PTHR46826">
    <property type="match status" value="1"/>
</dbReference>
<keyword evidence="1" id="KW-1133">Transmembrane helix</keyword>
<reference evidence="4" key="1">
    <citation type="submission" date="2021-01" db="EMBL/GenBank/DDBJ databases">
        <authorList>
            <person name="Corre E."/>
            <person name="Pelletier E."/>
            <person name="Niang G."/>
            <person name="Scheremetjew M."/>
            <person name="Finn R."/>
            <person name="Kale V."/>
            <person name="Holt S."/>
            <person name="Cochrane G."/>
            <person name="Meng A."/>
            <person name="Brown T."/>
            <person name="Cohen L."/>
        </authorList>
    </citation>
    <scope>NUCLEOTIDE SEQUENCE</scope>
    <source>
        <strain evidence="4">CCMP 2712</strain>
    </source>
</reference>
<feature type="transmembrane region" description="Helical" evidence="1">
    <location>
        <begin position="283"/>
        <end position="309"/>
    </location>
</feature>
<evidence type="ECO:0000259" key="3">
    <source>
        <dbReference type="Pfam" id="PF09335"/>
    </source>
</evidence>
<dbReference type="Pfam" id="PF09335">
    <property type="entry name" value="VTT_dom"/>
    <property type="match status" value="1"/>
</dbReference>
<sequence length="465" mass="52413">MVKAASSSMPCLGVSRMIKTSLLLLVLHDAHLVTSFSPSLLSSPLASPVSRSSFRCSVLPRIAGRDRRCDWRYRMCEGSQDKLDRTELQFPDKVKDFIQTCKEILGPRLEEDESLPARAVKYRLEIIEQCKLAVQSSDPEVSEWAKKEMKEALRELWPDFERQESGFVWDYWTYRWNRMWQNEKLRKSLPALTQVFNAAFLLILLRVSVPRLLAMQSMGDLGEFAKEFGLPSREELQEYLKYLDGLDFATKFALFTLVFAVEKVFLIGEFIPFGVILPTISPILFGGVAAGAAITATSSTLASSVNFFLGRRFLTNQVREFQLPGQGPIGDSSWFKAITRRFDSSNFNSTLPEGFKSVLILRLAPLLPIPVDAHWYVAGTTPVRFWEFFAAHFIGTMKVAILDAYLGSLLLQAATESSRLEEQTRGAVIIETVALVAISAFVTTYATNIFTTILAEEGYKKEDLM</sequence>
<feature type="signal peptide" evidence="2">
    <location>
        <begin position="1"/>
        <end position="35"/>
    </location>
</feature>
<evidence type="ECO:0000256" key="1">
    <source>
        <dbReference type="SAM" id="Phobius"/>
    </source>
</evidence>
<accession>A0A7S4NP91</accession>